<feature type="compositionally biased region" description="Basic residues" evidence="1">
    <location>
        <begin position="309"/>
        <end position="318"/>
    </location>
</feature>
<organism evidence="3 4">
    <name type="scientific">Cyclostephanos tholiformis</name>
    <dbReference type="NCBI Taxonomy" id="382380"/>
    <lineage>
        <taxon>Eukaryota</taxon>
        <taxon>Sar</taxon>
        <taxon>Stramenopiles</taxon>
        <taxon>Ochrophyta</taxon>
        <taxon>Bacillariophyta</taxon>
        <taxon>Coscinodiscophyceae</taxon>
        <taxon>Thalassiosirophycidae</taxon>
        <taxon>Stephanodiscales</taxon>
        <taxon>Stephanodiscaceae</taxon>
        <taxon>Cyclostephanos</taxon>
    </lineage>
</organism>
<reference evidence="3 4" key="1">
    <citation type="submission" date="2024-10" db="EMBL/GenBank/DDBJ databases">
        <title>Updated reference genomes for cyclostephanoid diatoms.</title>
        <authorList>
            <person name="Roberts W.R."/>
            <person name="Alverson A.J."/>
        </authorList>
    </citation>
    <scope>NUCLEOTIDE SEQUENCE [LARGE SCALE GENOMIC DNA]</scope>
    <source>
        <strain evidence="3 4">AJA228-03</strain>
    </source>
</reference>
<dbReference type="Proteomes" id="UP001530377">
    <property type="component" value="Unassembled WGS sequence"/>
</dbReference>
<keyword evidence="2" id="KW-1133">Transmembrane helix</keyword>
<feature type="compositionally biased region" description="Polar residues" evidence="1">
    <location>
        <begin position="48"/>
        <end position="66"/>
    </location>
</feature>
<feature type="region of interest" description="Disordered" evidence="1">
    <location>
        <begin position="47"/>
        <end position="68"/>
    </location>
</feature>
<dbReference type="AlphaFoldDB" id="A0ABD3SET7"/>
<protein>
    <submittedName>
        <fullName evidence="3">Uncharacterized protein</fullName>
    </submittedName>
</protein>
<evidence type="ECO:0000256" key="2">
    <source>
        <dbReference type="SAM" id="Phobius"/>
    </source>
</evidence>
<sequence length="318" mass="35135">MLKKQSKMMMIVRPPAIILLRRQNLSIETALPISLVTGCRRGGVQRMLASSSEAPTPVRSSTQSKDVTQEAIEKSQRLHAELTEMIAAQKARQTEEMQRPFGSNFVSFVKASKSQIINIIFAFVCVILAYQIHGMRAGIRKLQAAQTEKDADIDRLRNILANLSEGTNGSRDDSFAVKLAQKCADAVRSIFQESERRVGYSWILGKKLASGDTLELHNIVDQLQSVILSELQAAVGDAAFTPDELKKRRVAALKVEKDIDGIQLNMSAGKLDAHMGDLMGILEEVHNQDLIDGGNDKSDVDDDGNTKSTKVRRTRYAI</sequence>
<feature type="transmembrane region" description="Helical" evidence="2">
    <location>
        <begin position="116"/>
        <end position="133"/>
    </location>
</feature>
<comment type="caution">
    <text evidence="3">The sequence shown here is derived from an EMBL/GenBank/DDBJ whole genome shotgun (WGS) entry which is preliminary data.</text>
</comment>
<accession>A0ABD3SET7</accession>
<keyword evidence="4" id="KW-1185">Reference proteome</keyword>
<gene>
    <name evidence="3" type="ORF">ACHAXA_006211</name>
</gene>
<dbReference type="EMBL" id="JALLPB020000052">
    <property type="protein sequence ID" value="KAL3822847.1"/>
    <property type="molecule type" value="Genomic_DNA"/>
</dbReference>
<name>A0ABD3SET7_9STRA</name>
<feature type="region of interest" description="Disordered" evidence="1">
    <location>
        <begin position="292"/>
        <end position="318"/>
    </location>
</feature>
<evidence type="ECO:0000256" key="1">
    <source>
        <dbReference type="SAM" id="MobiDB-lite"/>
    </source>
</evidence>
<keyword evidence="2" id="KW-0472">Membrane</keyword>
<evidence type="ECO:0000313" key="3">
    <source>
        <dbReference type="EMBL" id="KAL3822847.1"/>
    </source>
</evidence>
<keyword evidence="2" id="KW-0812">Transmembrane</keyword>
<proteinExistence type="predicted"/>
<evidence type="ECO:0000313" key="4">
    <source>
        <dbReference type="Proteomes" id="UP001530377"/>
    </source>
</evidence>